<dbReference type="Proteomes" id="UP001576776">
    <property type="component" value="Unassembled WGS sequence"/>
</dbReference>
<dbReference type="InterPro" id="IPR036186">
    <property type="entry name" value="Serpin_sf"/>
</dbReference>
<gene>
    <name evidence="3" type="ORF">ACE1B6_25050</name>
</gene>
<name>A0ABV4YI73_9CYAN</name>
<keyword evidence="4" id="KW-1185">Reference proteome</keyword>
<dbReference type="InterPro" id="IPR023795">
    <property type="entry name" value="Serpin_CS"/>
</dbReference>
<evidence type="ECO:0000313" key="3">
    <source>
        <dbReference type="EMBL" id="MFB2938530.1"/>
    </source>
</evidence>
<dbReference type="InterPro" id="IPR042178">
    <property type="entry name" value="Serpin_sf_1"/>
</dbReference>
<dbReference type="SUPFAM" id="SSF56574">
    <property type="entry name" value="Serpins"/>
    <property type="match status" value="1"/>
</dbReference>
<proteinExistence type="inferred from homology"/>
<dbReference type="Pfam" id="PF00079">
    <property type="entry name" value="Serpin"/>
    <property type="match status" value="1"/>
</dbReference>
<evidence type="ECO:0000256" key="1">
    <source>
        <dbReference type="RuleBase" id="RU000411"/>
    </source>
</evidence>
<accession>A0ABV4YI73</accession>
<sequence>MIWWQKQSVANGSRFSTNSTVLNAGFFPNFRLLPVGNLGKSTNWENTYSQSVLSVNESSINPRIVAANTRFSFKLFSQLQTEQANQNVFISPASVSVALAIAYNGSNGETRQAIARTLELQEISIQEVNQANAVIKKQLQESRLKSQIQLANSLWIDKQEPLKPDFSQKIQRYYQAEIQRINFREPQATARINSWVRKSTNGRIDRIIERIEPNTAFLLLNAIYFVGNWKYPFARELTKDHPFTLVNGTQKSVKMMFQQIPGVKYYENELFQAISLPYSDTRLSMYIFLPNKDVGIKGFYQNLNQKNWQKWMEYFNSNELDNDYSQFISVGLPRFQLNYEVDLINALKALGMQIAFSQKADFSSITVPPLWIGKVQHKTFLEVNEEGTTATAVTNIGGSRGGLTKIIVDRPFFCVICDNETGTILFMGSIVNP</sequence>
<dbReference type="InterPro" id="IPR042185">
    <property type="entry name" value="Serpin_sf_2"/>
</dbReference>
<dbReference type="PROSITE" id="PS00284">
    <property type="entry name" value="SERPIN"/>
    <property type="match status" value="1"/>
</dbReference>
<dbReference type="Gene3D" id="2.30.39.10">
    <property type="entry name" value="Alpha-1-antitrypsin, domain 1"/>
    <property type="match status" value="1"/>
</dbReference>
<dbReference type="InterPro" id="IPR023796">
    <property type="entry name" value="Serpin_dom"/>
</dbReference>
<organism evidence="3 4">
    <name type="scientific">Floridaenema fluviatile BLCC-F154</name>
    <dbReference type="NCBI Taxonomy" id="3153640"/>
    <lineage>
        <taxon>Bacteria</taxon>
        <taxon>Bacillati</taxon>
        <taxon>Cyanobacteriota</taxon>
        <taxon>Cyanophyceae</taxon>
        <taxon>Oscillatoriophycideae</taxon>
        <taxon>Aerosakkonematales</taxon>
        <taxon>Aerosakkonemataceae</taxon>
        <taxon>Floridanema</taxon>
        <taxon>Floridanema fluviatile</taxon>
    </lineage>
</organism>
<dbReference type="Gene3D" id="3.30.497.10">
    <property type="entry name" value="Antithrombin, subunit I, domain 2"/>
    <property type="match status" value="1"/>
</dbReference>
<feature type="domain" description="Serpin" evidence="2">
    <location>
        <begin position="73"/>
        <end position="433"/>
    </location>
</feature>
<evidence type="ECO:0000313" key="4">
    <source>
        <dbReference type="Proteomes" id="UP001576776"/>
    </source>
</evidence>
<dbReference type="CDD" id="cd19588">
    <property type="entry name" value="serpin_miropin-like"/>
    <property type="match status" value="1"/>
</dbReference>
<dbReference type="PANTHER" id="PTHR11461">
    <property type="entry name" value="SERINE PROTEASE INHIBITOR, SERPIN"/>
    <property type="match status" value="1"/>
</dbReference>
<reference evidence="3 4" key="1">
    <citation type="submission" date="2024-09" db="EMBL/GenBank/DDBJ databases">
        <title>Floridaenema gen nov. (Aerosakkonemataceae, Aerosakkonematales ord. nov., Cyanobacteria) from benthic tropical and subtropical fresh waters, with the description of four new species.</title>
        <authorList>
            <person name="Moretto J.A."/>
            <person name="Berthold D.E."/>
            <person name="Lefler F.W."/>
            <person name="Huang I.-S."/>
            <person name="Laughinghouse H. IV."/>
        </authorList>
    </citation>
    <scope>NUCLEOTIDE SEQUENCE [LARGE SCALE GENOMIC DNA]</scope>
    <source>
        <strain evidence="3 4">BLCC-F154</strain>
    </source>
</reference>
<dbReference type="PANTHER" id="PTHR11461:SF211">
    <property type="entry name" value="GH10112P-RELATED"/>
    <property type="match status" value="1"/>
</dbReference>
<comment type="caution">
    <text evidence="3">The sequence shown here is derived from an EMBL/GenBank/DDBJ whole genome shotgun (WGS) entry which is preliminary data.</text>
</comment>
<protein>
    <submittedName>
        <fullName evidence="3">Serpin family protein</fullName>
    </submittedName>
</protein>
<evidence type="ECO:0000259" key="2">
    <source>
        <dbReference type="SMART" id="SM00093"/>
    </source>
</evidence>
<dbReference type="EMBL" id="JBHFNS010000090">
    <property type="protein sequence ID" value="MFB2938530.1"/>
    <property type="molecule type" value="Genomic_DNA"/>
</dbReference>
<dbReference type="RefSeq" id="WP_413260012.1">
    <property type="nucleotide sequence ID" value="NZ_JBHFNS010000090.1"/>
</dbReference>
<dbReference type="InterPro" id="IPR000215">
    <property type="entry name" value="Serpin_fam"/>
</dbReference>
<comment type="similarity">
    <text evidence="1">Belongs to the serpin family.</text>
</comment>
<dbReference type="SMART" id="SM00093">
    <property type="entry name" value="SERPIN"/>
    <property type="match status" value="1"/>
</dbReference>